<keyword evidence="1" id="KW-1133">Transmembrane helix</keyword>
<feature type="transmembrane region" description="Helical" evidence="1">
    <location>
        <begin position="82"/>
        <end position="104"/>
    </location>
</feature>
<evidence type="ECO:0000313" key="3">
    <source>
        <dbReference type="Proteomes" id="UP000006322"/>
    </source>
</evidence>
<evidence type="ECO:0000256" key="1">
    <source>
        <dbReference type="SAM" id="Phobius"/>
    </source>
</evidence>
<protein>
    <submittedName>
        <fullName evidence="2">Uncharacterized protein</fullName>
    </submittedName>
</protein>
<dbReference type="Proteomes" id="UP000006322">
    <property type="component" value="Unassembled WGS sequence"/>
</dbReference>
<proteinExistence type="predicted"/>
<dbReference type="RefSeq" id="WP_007104827.1">
    <property type="nucleotide sequence ID" value="NZ_BAER01000046.1"/>
</dbReference>
<reference evidence="3" key="1">
    <citation type="journal article" date="2014" name="Environ. Microbiol.">
        <title>Comparative genomics of the marine bacterial genus Glaciecola reveals the high degree of genomic diversity and genomic characteristic for cold adaptation.</title>
        <authorList>
            <person name="Qin Q.L."/>
            <person name="Xie B.B."/>
            <person name="Yu Y."/>
            <person name="Shu Y.L."/>
            <person name="Rong J.C."/>
            <person name="Zhang Y.J."/>
            <person name="Zhao D.L."/>
            <person name="Chen X.L."/>
            <person name="Zhang X.Y."/>
            <person name="Chen B."/>
            <person name="Zhou B.C."/>
            <person name="Zhang Y.Z."/>
        </authorList>
    </citation>
    <scope>NUCLEOTIDE SEQUENCE [LARGE SCALE GENOMIC DNA]</scope>
    <source>
        <strain evidence="3">LMG 21857</strain>
    </source>
</reference>
<keyword evidence="3" id="KW-1185">Reference proteome</keyword>
<feature type="transmembrane region" description="Helical" evidence="1">
    <location>
        <begin position="52"/>
        <end position="70"/>
    </location>
</feature>
<name>K6YK02_9ALTE</name>
<dbReference type="AlphaFoldDB" id="K6YK02"/>
<accession>K6YK02</accession>
<gene>
    <name evidence="2" type="ORF">GPLA_2139</name>
</gene>
<keyword evidence="1" id="KW-0812">Transmembrane</keyword>
<keyword evidence="1" id="KW-0472">Membrane</keyword>
<sequence length="105" mass="11873">MKKGITTSFNIIATLALFIAFTVQYASVRELNIGEGSNTIVDVLFESSEIKVLFYLFVFIIVAATLSAVFKEIWNRLLSDILTLREITFNEAYSLCFLLMAVTLY</sequence>
<dbReference type="OrthoDB" id="6310054at2"/>
<comment type="caution">
    <text evidence="2">The sequence shown here is derived from an EMBL/GenBank/DDBJ whole genome shotgun (WGS) entry which is preliminary data.</text>
</comment>
<organism evidence="2 3">
    <name type="scientific">Paraglaciecola polaris LMG 21857</name>
    <dbReference type="NCBI Taxonomy" id="1129793"/>
    <lineage>
        <taxon>Bacteria</taxon>
        <taxon>Pseudomonadati</taxon>
        <taxon>Pseudomonadota</taxon>
        <taxon>Gammaproteobacteria</taxon>
        <taxon>Alteromonadales</taxon>
        <taxon>Alteromonadaceae</taxon>
        <taxon>Paraglaciecola</taxon>
    </lineage>
</organism>
<dbReference type="STRING" id="1129793.GPLA_2139"/>
<dbReference type="EMBL" id="BAER01000046">
    <property type="protein sequence ID" value="GAC33044.1"/>
    <property type="molecule type" value="Genomic_DNA"/>
</dbReference>
<evidence type="ECO:0000313" key="2">
    <source>
        <dbReference type="EMBL" id="GAC33044.1"/>
    </source>
</evidence>